<feature type="chain" id="PRO_5015324546" description="Secreted protein" evidence="1">
    <location>
        <begin position="19"/>
        <end position="90"/>
    </location>
</feature>
<name>A0A2R6W0R5_MARPO</name>
<evidence type="ECO:0000313" key="2">
    <source>
        <dbReference type="EMBL" id="PTQ27442.1"/>
    </source>
</evidence>
<sequence>MLSLMIGGLVLIFPCFQSSELDGHGSIFCLEVRFLRWFPEFLSHVLVRRLNFLASNRCPSCRPSLQLSRCASIGPMLQISRRTAFQLGRF</sequence>
<evidence type="ECO:0000256" key="1">
    <source>
        <dbReference type="SAM" id="SignalP"/>
    </source>
</evidence>
<keyword evidence="1" id="KW-0732">Signal</keyword>
<accession>A0A2R6W0R5</accession>
<gene>
    <name evidence="2" type="ORF">MARPO_0198s0010</name>
</gene>
<proteinExistence type="predicted"/>
<dbReference type="Proteomes" id="UP000244005">
    <property type="component" value="Unassembled WGS sequence"/>
</dbReference>
<dbReference type="EMBL" id="KZ772866">
    <property type="protein sequence ID" value="PTQ27442.1"/>
    <property type="molecule type" value="Genomic_DNA"/>
</dbReference>
<organism evidence="2 3">
    <name type="scientific">Marchantia polymorpha</name>
    <name type="common">Common liverwort</name>
    <name type="synonym">Marchantia aquatica</name>
    <dbReference type="NCBI Taxonomy" id="3197"/>
    <lineage>
        <taxon>Eukaryota</taxon>
        <taxon>Viridiplantae</taxon>
        <taxon>Streptophyta</taxon>
        <taxon>Embryophyta</taxon>
        <taxon>Marchantiophyta</taxon>
        <taxon>Marchantiopsida</taxon>
        <taxon>Marchantiidae</taxon>
        <taxon>Marchantiales</taxon>
        <taxon>Marchantiaceae</taxon>
        <taxon>Marchantia</taxon>
    </lineage>
</organism>
<protein>
    <recommendedName>
        <fullName evidence="4">Secreted protein</fullName>
    </recommendedName>
</protein>
<dbReference type="AlphaFoldDB" id="A0A2R6W0R5"/>
<evidence type="ECO:0000313" key="3">
    <source>
        <dbReference type="Proteomes" id="UP000244005"/>
    </source>
</evidence>
<feature type="signal peptide" evidence="1">
    <location>
        <begin position="1"/>
        <end position="18"/>
    </location>
</feature>
<keyword evidence="3" id="KW-1185">Reference proteome</keyword>
<reference evidence="3" key="1">
    <citation type="journal article" date="2017" name="Cell">
        <title>Insights into land plant evolution garnered from the Marchantia polymorpha genome.</title>
        <authorList>
            <person name="Bowman J.L."/>
            <person name="Kohchi T."/>
            <person name="Yamato K.T."/>
            <person name="Jenkins J."/>
            <person name="Shu S."/>
            <person name="Ishizaki K."/>
            <person name="Yamaoka S."/>
            <person name="Nishihama R."/>
            <person name="Nakamura Y."/>
            <person name="Berger F."/>
            <person name="Adam C."/>
            <person name="Aki S.S."/>
            <person name="Althoff F."/>
            <person name="Araki T."/>
            <person name="Arteaga-Vazquez M.A."/>
            <person name="Balasubrmanian S."/>
            <person name="Barry K."/>
            <person name="Bauer D."/>
            <person name="Boehm C.R."/>
            <person name="Briginshaw L."/>
            <person name="Caballero-Perez J."/>
            <person name="Catarino B."/>
            <person name="Chen F."/>
            <person name="Chiyoda S."/>
            <person name="Chovatia M."/>
            <person name="Davies K.M."/>
            <person name="Delmans M."/>
            <person name="Demura T."/>
            <person name="Dierschke T."/>
            <person name="Dolan L."/>
            <person name="Dorantes-Acosta A.E."/>
            <person name="Eklund D.M."/>
            <person name="Florent S.N."/>
            <person name="Flores-Sandoval E."/>
            <person name="Fujiyama A."/>
            <person name="Fukuzawa H."/>
            <person name="Galik B."/>
            <person name="Grimanelli D."/>
            <person name="Grimwood J."/>
            <person name="Grossniklaus U."/>
            <person name="Hamada T."/>
            <person name="Haseloff J."/>
            <person name="Hetherington A.J."/>
            <person name="Higo A."/>
            <person name="Hirakawa Y."/>
            <person name="Hundley H.N."/>
            <person name="Ikeda Y."/>
            <person name="Inoue K."/>
            <person name="Inoue S.I."/>
            <person name="Ishida S."/>
            <person name="Jia Q."/>
            <person name="Kakita M."/>
            <person name="Kanazawa T."/>
            <person name="Kawai Y."/>
            <person name="Kawashima T."/>
            <person name="Kennedy M."/>
            <person name="Kinose K."/>
            <person name="Kinoshita T."/>
            <person name="Kohara Y."/>
            <person name="Koide E."/>
            <person name="Komatsu K."/>
            <person name="Kopischke S."/>
            <person name="Kubo M."/>
            <person name="Kyozuka J."/>
            <person name="Lagercrantz U."/>
            <person name="Lin S.S."/>
            <person name="Lindquist E."/>
            <person name="Lipzen A.M."/>
            <person name="Lu C.W."/>
            <person name="De Luna E."/>
            <person name="Martienssen R.A."/>
            <person name="Minamino N."/>
            <person name="Mizutani M."/>
            <person name="Mizutani M."/>
            <person name="Mochizuki N."/>
            <person name="Monte I."/>
            <person name="Mosher R."/>
            <person name="Nagasaki H."/>
            <person name="Nakagami H."/>
            <person name="Naramoto S."/>
            <person name="Nishitani K."/>
            <person name="Ohtani M."/>
            <person name="Okamoto T."/>
            <person name="Okumura M."/>
            <person name="Phillips J."/>
            <person name="Pollak B."/>
            <person name="Reinders A."/>
            <person name="Rovekamp M."/>
            <person name="Sano R."/>
            <person name="Sawa S."/>
            <person name="Schmid M.W."/>
            <person name="Shirakawa M."/>
            <person name="Solano R."/>
            <person name="Spunde A."/>
            <person name="Suetsugu N."/>
            <person name="Sugano S."/>
            <person name="Sugiyama A."/>
            <person name="Sun R."/>
            <person name="Suzuki Y."/>
            <person name="Takenaka M."/>
            <person name="Takezawa D."/>
            <person name="Tomogane H."/>
            <person name="Tsuzuki M."/>
            <person name="Ueda T."/>
            <person name="Umeda M."/>
            <person name="Ward J.M."/>
            <person name="Watanabe Y."/>
            <person name="Yazaki K."/>
            <person name="Yokoyama R."/>
            <person name="Yoshitake Y."/>
            <person name="Yotsui I."/>
            <person name="Zachgo S."/>
            <person name="Schmutz J."/>
        </authorList>
    </citation>
    <scope>NUCLEOTIDE SEQUENCE [LARGE SCALE GENOMIC DNA]</scope>
    <source>
        <strain evidence="3">Tak-1</strain>
    </source>
</reference>
<evidence type="ECO:0008006" key="4">
    <source>
        <dbReference type="Google" id="ProtNLM"/>
    </source>
</evidence>